<feature type="non-terminal residue" evidence="1">
    <location>
        <position position="1"/>
    </location>
</feature>
<evidence type="ECO:0008006" key="2">
    <source>
        <dbReference type="Google" id="ProtNLM"/>
    </source>
</evidence>
<organism evidence="1">
    <name type="scientific">marine sediment metagenome</name>
    <dbReference type="NCBI Taxonomy" id="412755"/>
    <lineage>
        <taxon>unclassified sequences</taxon>
        <taxon>metagenomes</taxon>
        <taxon>ecological metagenomes</taxon>
    </lineage>
</organism>
<proteinExistence type="predicted"/>
<dbReference type="AlphaFoldDB" id="X0XFH0"/>
<gene>
    <name evidence="1" type="ORF">S01H1_62712</name>
</gene>
<evidence type="ECO:0000313" key="1">
    <source>
        <dbReference type="EMBL" id="GAG41855.1"/>
    </source>
</evidence>
<dbReference type="InterPro" id="IPR018247">
    <property type="entry name" value="EF_Hand_1_Ca_BS"/>
</dbReference>
<dbReference type="EMBL" id="BARS01041216">
    <property type="protein sequence ID" value="GAG41855.1"/>
    <property type="molecule type" value="Genomic_DNA"/>
</dbReference>
<accession>X0XFH0</accession>
<protein>
    <recommendedName>
        <fullName evidence="2">EF-hand domain-containing protein</fullName>
    </recommendedName>
</protein>
<comment type="caution">
    <text evidence="1">The sequence shown here is derived from an EMBL/GenBank/DDBJ whole genome shotgun (WGS) entry which is preliminary data.</text>
</comment>
<name>X0XFH0_9ZZZZ</name>
<dbReference type="PROSITE" id="PS00018">
    <property type="entry name" value="EF_HAND_1"/>
    <property type="match status" value="1"/>
</dbReference>
<reference evidence="1" key="1">
    <citation type="journal article" date="2014" name="Front. Microbiol.">
        <title>High frequency of phylogenetically diverse reductive dehalogenase-homologous genes in deep subseafloor sedimentary metagenomes.</title>
        <authorList>
            <person name="Kawai M."/>
            <person name="Futagami T."/>
            <person name="Toyoda A."/>
            <person name="Takaki Y."/>
            <person name="Nishi S."/>
            <person name="Hori S."/>
            <person name="Arai W."/>
            <person name="Tsubouchi T."/>
            <person name="Morono Y."/>
            <person name="Uchiyama I."/>
            <person name="Ito T."/>
            <person name="Fujiyama A."/>
            <person name="Inagaki F."/>
            <person name="Takami H."/>
        </authorList>
    </citation>
    <scope>NUCLEOTIDE SEQUENCE</scope>
    <source>
        <strain evidence="1">Expedition CK06-06</strain>
    </source>
</reference>
<sequence length="105" mass="11621">QYTDLLNGWDYYQLVTMSAADLALCGDGDSDGNVDLDDWPRFVECFTGPVCNNTPGGCNPPEWGPPVESPVQHCLMMDLDYDGDVDLFDFAGLQVIFGTDYVQEK</sequence>